<evidence type="ECO:0008006" key="4">
    <source>
        <dbReference type="Google" id="ProtNLM"/>
    </source>
</evidence>
<dbReference type="AlphaFoldDB" id="A0A1H8QMP4"/>
<protein>
    <recommendedName>
        <fullName evidence="4">Conditioned medium-induced protein 4</fullName>
    </recommendedName>
</protein>
<feature type="compositionally biased region" description="Basic and acidic residues" evidence="1">
    <location>
        <begin position="1"/>
        <end position="12"/>
    </location>
</feature>
<dbReference type="OrthoDB" id="146450at2157"/>
<feature type="compositionally biased region" description="Basic and acidic residues" evidence="1">
    <location>
        <begin position="179"/>
        <end position="190"/>
    </location>
</feature>
<sequence>MDEKTAELRDIFIDTTGSDTVTESQEEARGSLTETGGQTDVRVAEIVGTMREKYTFVSGLDDDDLHTVVERFYEDESDADIATAVGVDEDTVFDARMDLHLVRETDRDAPVDLDELRRLLVEETSIEERAAALGTDETVVSHYSEIVEADLESTRANDRFRDEFEELFTDSALTNRMASDAREDGLREATEDLETDVSF</sequence>
<dbReference type="Proteomes" id="UP000199126">
    <property type="component" value="Unassembled WGS sequence"/>
</dbReference>
<name>A0A1H8QMP4_9EURY</name>
<evidence type="ECO:0000313" key="2">
    <source>
        <dbReference type="EMBL" id="SEO55227.1"/>
    </source>
</evidence>
<gene>
    <name evidence="2" type="ORF">SAMN04487948_103193</name>
</gene>
<feature type="region of interest" description="Disordered" evidence="1">
    <location>
        <begin position="178"/>
        <end position="199"/>
    </location>
</feature>
<dbReference type="EMBL" id="FODV01000003">
    <property type="protein sequence ID" value="SEO55227.1"/>
    <property type="molecule type" value="Genomic_DNA"/>
</dbReference>
<reference evidence="3" key="1">
    <citation type="submission" date="2016-10" db="EMBL/GenBank/DDBJ databases">
        <authorList>
            <person name="Varghese N."/>
            <person name="Submissions S."/>
        </authorList>
    </citation>
    <scope>NUCLEOTIDE SEQUENCE [LARGE SCALE GENOMIC DNA]</scope>
    <source>
        <strain evidence="3">CGMCC 1.10121</strain>
    </source>
</reference>
<evidence type="ECO:0000256" key="1">
    <source>
        <dbReference type="SAM" id="MobiDB-lite"/>
    </source>
</evidence>
<proteinExistence type="predicted"/>
<organism evidence="2 3">
    <name type="scientific">Halogranum amylolyticum</name>
    <dbReference type="NCBI Taxonomy" id="660520"/>
    <lineage>
        <taxon>Archaea</taxon>
        <taxon>Methanobacteriati</taxon>
        <taxon>Methanobacteriota</taxon>
        <taxon>Stenosarchaea group</taxon>
        <taxon>Halobacteria</taxon>
        <taxon>Halobacteriales</taxon>
        <taxon>Haloferacaceae</taxon>
    </lineage>
</organism>
<feature type="region of interest" description="Disordered" evidence="1">
    <location>
        <begin position="1"/>
        <end position="36"/>
    </location>
</feature>
<keyword evidence="3" id="KW-1185">Reference proteome</keyword>
<accession>A0A1H8QMP4</accession>
<evidence type="ECO:0000313" key="3">
    <source>
        <dbReference type="Proteomes" id="UP000199126"/>
    </source>
</evidence>
<dbReference type="RefSeq" id="WP_089822387.1">
    <property type="nucleotide sequence ID" value="NZ_FODV01000003.1"/>
</dbReference>